<keyword evidence="2" id="KW-0805">Transcription regulation</keyword>
<dbReference type="SMART" id="SM00511">
    <property type="entry name" value="ORANGE"/>
    <property type="match status" value="1"/>
</dbReference>
<dbReference type="EMBL" id="SEYY01003769">
    <property type="protein sequence ID" value="KAB7504092.1"/>
    <property type="molecule type" value="Genomic_DNA"/>
</dbReference>
<organism evidence="8 9">
    <name type="scientific">Armadillidium nasatum</name>
    <dbReference type="NCBI Taxonomy" id="96803"/>
    <lineage>
        <taxon>Eukaryota</taxon>
        <taxon>Metazoa</taxon>
        <taxon>Ecdysozoa</taxon>
        <taxon>Arthropoda</taxon>
        <taxon>Crustacea</taxon>
        <taxon>Multicrustacea</taxon>
        <taxon>Malacostraca</taxon>
        <taxon>Eumalacostraca</taxon>
        <taxon>Peracarida</taxon>
        <taxon>Isopoda</taxon>
        <taxon>Oniscidea</taxon>
        <taxon>Crinocheta</taxon>
        <taxon>Armadillidiidae</taxon>
        <taxon>Armadillidium</taxon>
    </lineage>
</organism>
<gene>
    <name evidence="8" type="primary">dpn_0</name>
    <name evidence="8" type="ORF">Anas_11957</name>
</gene>
<evidence type="ECO:0000256" key="4">
    <source>
        <dbReference type="ARBA" id="ARBA00023163"/>
    </source>
</evidence>
<dbReference type="InterPro" id="IPR011598">
    <property type="entry name" value="bHLH_dom"/>
</dbReference>
<dbReference type="OrthoDB" id="6085656at2759"/>
<comment type="caution">
    <text evidence="8">The sequence shown here is derived from an EMBL/GenBank/DDBJ whole genome shotgun (WGS) entry which is preliminary data.</text>
</comment>
<evidence type="ECO:0000256" key="3">
    <source>
        <dbReference type="ARBA" id="ARBA00023125"/>
    </source>
</evidence>
<evidence type="ECO:0000313" key="8">
    <source>
        <dbReference type="EMBL" id="KAB7504092.1"/>
    </source>
</evidence>
<dbReference type="Gene3D" id="4.10.280.10">
    <property type="entry name" value="Helix-loop-helix DNA-binding domain"/>
    <property type="match status" value="1"/>
</dbReference>
<dbReference type="Gene3D" id="6.10.250.980">
    <property type="match status" value="1"/>
</dbReference>
<evidence type="ECO:0000256" key="5">
    <source>
        <dbReference type="ARBA" id="ARBA00023242"/>
    </source>
</evidence>
<sequence>MLSILSLTGTSLDGQDERSIHIPNGDDHPLQEREEDSQELDLIGLSKAEIRKSNKPIMEKRRRARINTCLNELKSLILDALKKDPSRHSKLEKADILEMTVKHLQAVQRQQLAIAVANDPSVLDKFKGGFSECAQEITRYISRIDGVDGGIRQRLQRHLTNCTSGLNSTTPLTFTAMAGLPMNFGNKPQVSNTYAKPRRHE</sequence>
<proteinExistence type="predicted"/>
<dbReference type="InterPro" id="IPR003650">
    <property type="entry name" value="Orange_dom"/>
</dbReference>
<dbReference type="PROSITE" id="PS50888">
    <property type="entry name" value="BHLH"/>
    <property type="match status" value="1"/>
</dbReference>
<dbReference type="SUPFAM" id="SSF47459">
    <property type="entry name" value="HLH, helix-loop-helix DNA-binding domain"/>
    <property type="match status" value="1"/>
</dbReference>
<dbReference type="Pfam" id="PF00010">
    <property type="entry name" value="HLH"/>
    <property type="match status" value="1"/>
</dbReference>
<evidence type="ECO:0000259" key="7">
    <source>
        <dbReference type="PROSITE" id="PS51054"/>
    </source>
</evidence>
<dbReference type="GO" id="GO:1990837">
    <property type="term" value="F:sequence-specific double-stranded DNA binding"/>
    <property type="evidence" value="ECO:0007669"/>
    <property type="project" value="UniProtKB-ARBA"/>
</dbReference>
<reference evidence="8 9" key="1">
    <citation type="journal article" date="2019" name="PLoS Biol.">
        <title>Sex chromosomes control vertical transmission of feminizing Wolbachia symbionts in an isopod.</title>
        <authorList>
            <person name="Becking T."/>
            <person name="Chebbi M.A."/>
            <person name="Giraud I."/>
            <person name="Moumen B."/>
            <person name="Laverre T."/>
            <person name="Caubet Y."/>
            <person name="Peccoud J."/>
            <person name="Gilbert C."/>
            <person name="Cordaux R."/>
        </authorList>
    </citation>
    <scope>NUCLEOTIDE SEQUENCE [LARGE SCALE GENOMIC DNA]</scope>
    <source>
        <strain evidence="8">ANa2</strain>
        <tissue evidence="8">Whole body excluding digestive tract and cuticle</tissue>
    </source>
</reference>
<keyword evidence="3" id="KW-0238">DNA-binding</keyword>
<protein>
    <submittedName>
        <fullName evidence="8">Protein deadpan</fullName>
    </submittedName>
</protein>
<dbReference type="GO" id="GO:0006355">
    <property type="term" value="P:regulation of DNA-templated transcription"/>
    <property type="evidence" value="ECO:0007669"/>
    <property type="project" value="InterPro"/>
</dbReference>
<evidence type="ECO:0000259" key="6">
    <source>
        <dbReference type="PROSITE" id="PS50888"/>
    </source>
</evidence>
<dbReference type="FunFam" id="4.10.280.10:FF:000009">
    <property type="entry name" value="Transcription factor HES-1"/>
    <property type="match status" value="1"/>
</dbReference>
<evidence type="ECO:0000256" key="1">
    <source>
        <dbReference type="ARBA" id="ARBA00004123"/>
    </source>
</evidence>
<evidence type="ECO:0000313" key="9">
    <source>
        <dbReference type="Proteomes" id="UP000326759"/>
    </source>
</evidence>
<keyword evidence="4" id="KW-0804">Transcription</keyword>
<keyword evidence="9" id="KW-1185">Reference proteome</keyword>
<comment type="subcellular location">
    <subcellularLocation>
        <location evidence="1">Nucleus</location>
    </subcellularLocation>
</comment>
<feature type="domain" description="Orange" evidence="7">
    <location>
        <begin position="126"/>
        <end position="159"/>
    </location>
</feature>
<dbReference type="GO" id="GO:0046983">
    <property type="term" value="F:protein dimerization activity"/>
    <property type="evidence" value="ECO:0007669"/>
    <property type="project" value="InterPro"/>
</dbReference>
<dbReference type="InterPro" id="IPR036638">
    <property type="entry name" value="HLH_DNA-bd_sf"/>
</dbReference>
<name>A0A5N5TC57_9CRUS</name>
<dbReference type="CDD" id="cd18913">
    <property type="entry name" value="bHLH-O_hairy_like"/>
    <property type="match status" value="1"/>
</dbReference>
<dbReference type="PROSITE" id="PS51054">
    <property type="entry name" value="ORANGE"/>
    <property type="match status" value="1"/>
</dbReference>
<dbReference type="SUPFAM" id="SSF158457">
    <property type="entry name" value="Orange domain-like"/>
    <property type="match status" value="1"/>
</dbReference>
<feature type="domain" description="BHLH" evidence="6">
    <location>
        <begin position="50"/>
        <end position="107"/>
    </location>
</feature>
<accession>A0A5N5TC57</accession>
<dbReference type="GO" id="GO:0005634">
    <property type="term" value="C:nucleus"/>
    <property type="evidence" value="ECO:0007669"/>
    <property type="project" value="UniProtKB-SubCell"/>
</dbReference>
<keyword evidence="5" id="KW-0539">Nucleus</keyword>
<dbReference type="InterPro" id="IPR050370">
    <property type="entry name" value="HES_HEY"/>
</dbReference>
<evidence type="ECO:0000256" key="2">
    <source>
        <dbReference type="ARBA" id="ARBA00023015"/>
    </source>
</evidence>
<dbReference type="Pfam" id="PF07527">
    <property type="entry name" value="Hairy_orange"/>
    <property type="match status" value="1"/>
</dbReference>
<dbReference type="AlphaFoldDB" id="A0A5N5TC57"/>
<dbReference type="SMART" id="SM00353">
    <property type="entry name" value="HLH"/>
    <property type="match status" value="1"/>
</dbReference>
<dbReference type="PANTHER" id="PTHR10985">
    <property type="entry name" value="BASIC HELIX-LOOP-HELIX TRANSCRIPTION FACTOR, HES-RELATED"/>
    <property type="match status" value="1"/>
</dbReference>
<dbReference type="Proteomes" id="UP000326759">
    <property type="component" value="Unassembled WGS sequence"/>
</dbReference>